<evidence type="ECO:0000313" key="2">
    <source>
        <dbReference type="EMBL" id="EPS36291.1"/>
    </source>
</evidence>
<proteinExistence type="predicted"/>
<dbReference type="OrthoDB" id="5312636at2759"/>
<comment type="caution">
    <text evidence="2">The sequence shown here is derived from an EMBL/GenBank/DDBJ whole genome shotgun (WGS) entry which is preliminary data.</text>
</comment>
<feature type="chain" id="PRO_5004560325" evidence="1">
    <location>
        <begin position="22"/>
        <end position="283"/>
    </location>
</feature>
<protein>
    <submittedName>
        <fullName evidence="2">Uncharacterized protein</fullName>
    </submittedName>
</protein>
<dbReference type="HOGENOM" id="CLU_983596_0_0_1"/>
<evidence type="ECO:0000256" key="1">
    <source>
        <dbReference type="SAM" id="SignalP"/>
    </source>
</evidence>
<dbReference type="Proteomes" id="UP000015100">
    <property type="component" value="Unassembled WGS sequence"/>
</dbReference>
<accession>S8A5B5</accession>
<dbReference type="EMBL" id="AQGS01000935">
    <property type="protein sequence ID" value="EPS36291.1"/>
    <property type="molecule type" value="Genomic_DNA"/>
</dbReference>
<name>S8A5B5_DACHA</name>
<feature type="signal peptide" evidence="1">
    <location>
        <begin position="1"/>
        <end position="21"/>
    </location>
</feature>
<sequence>MRLQSIAIPLVIFSLPQTVYSAPDPSCPKTLADLEATPQSQESPFTERFTAYATALSATPWFTTFAKGFYRHVTYLFEILLDTEREQGGWNIPYPEDSVYNLYNFITDRKLQCYARKSPEQLLLSMVTITASSAYGGMSDFGGSESSEVGDQTADTLAAETENIEPNTYFQYIDTGVLQALAAIVDSYVFQLNQMKHFAVNKYSRHEMSLLNAALDWWELSGKSSLDRTVKLVQLAEGYLREPGAFDEEKAAYWLDKDALPWVETEEVEPLGLWGLLHQKNPL</sequence>
<reference evidence="3" key="2">
    <citation type="submission" date="2013-04" db="EMBL/GenBank/DDBJ databases">
        <title>Genomic mechanisms accounting for the adaptation to parasitism in nematode-trapping fungi.</title>
        <authorList>
            <person name="Ahren D.G."/>
        </authorList>
    </citation>
    <scope>NUCLEOTIDE SEQUENCE [LARGE SCALE GENOMIC DNA]</scope>
    <source>
        <strain evidence="3">CBS 200.50</strain>
    </source>
</reference>
<dbReference type="AlphaFoldDB" id="S8A5B5"/>
<dbReference type="OMA" id="TERFTAY"/>
<keyword evidence="3" id="KW-1185">Reference proteome</keyword>
<organism evidence="2 3">
    <name type="scientific">Dactylellina haptotyla (strain CBS 200.50)</name>
    <name type="common">Nematode-trapping fungus</name>
    <name type="synonym">Monacrosporium haptotylum</name>
    <dbReference type="NCBI Taxonomy" id="1284197"/>
    <lineage>
        <taxon>Eukaryota</taxon>
        <taxon>Fungi</taxon>
        <taxon>Dikarya</taxon>
        <taxon>Ascomycota</taxon>
        <taxon>Pezizomycotina</taxon>
        <taxon>Orbiliomycetes</taxon>
        <taxon>Orbiliales</taxon>
        <taxon>Orbiliaceae</taxon>
        <taxon>Dactylellina</taxon>
    </lineage>
</organism>
<keyword evidence="1" id="KW-0732">Signal</keyword>
<reference evidence="2 3" key="1">
    <citation type="journal article" date="2013" name="PLoS Genet.">
        <title>Genomic mechanisms accounting for the adaptation to parasitism in nematode-trapping fungi.</title>
        <authorList>
            <person name="Meerupati T."/>
            <person name="Andersson K.M."/>
            <person name="Friman E."/>
            <person name="Kumar D."/>
            <person name="Tunlid A."/>
            <person name="Ahren D."/>
        </authorList>
    </citation>
    <scope>NUCLEOTIDE SEQUENCE [LARGE SCALE GENOMIC DNA]</scope>
    <source>
        <strain evidence="2 3">CBS 200.50</strain>
    </source>
</reference>
<gene>
    <name evidence="2" type="ORF">H072_10180</name>
</gene>
<evidence type="ECO:0000313" key="3">
    <source>
        <dbReference type="Proteomes" id="UP000015100"/>
    </source>
</evidence>